<gene>
    <name evidence="2" type="ORF">MA16_Dca000349</name>
</gene>
<organism evidence="2 3">
    <name type="scientific">Dendrobium catenatum</name>
    <dbReference type="NCBI Taxonomy" id="906689"/>
    <lineage>
        <taxon>Eukaryota</taxon>
        <taxon>Viridiplantae</taxon>
        <taxon>Streptophyta</taxon>
        <taxon>Embryophyta</taxon>
        <taxon>Tracheophyta</taxon>
        <taxon>Spermatophyta</taxon>
        <taxon>Magnoliopsida</taxon>
        <taxon>Liliopsida</taxon>
        <taxon>Asparagales</taxon>
        <taxon>Orchidaceae</taxon>
        <taxon>Epidendroideae</taxon>
        <taxon>Malaxideae</taxon>
        <taxon>Dendrobiinae</taxon>
        <taxon>Dendrobium</taxon>
    </lineage>
</organism>
<dbReference type="EMBL" id="KZ502442">
    <property type="protein sequence ID" value="PKU79005.1"/>
    <property type="molecule type" value="Genomic_DNA"/>
</dbReference>
<dbReference type="AlphaFoldDB" id="A0A2I0WTL7"/>
<sequence length="150" mass="16672">MKELIRCFISCILPCGALDVIRIVHSNGRVEEISGRSVIFAADIIKAYPNHVLRKPPSPSNSADVYDCSSAPRRAVTLSPTAELKRGKIYFLTPVSGEKAAAREGGAKRRRKRERNSAEKVAVVERERRKGKAAVWRPRLESISELCTDL</sequence>
<feature type="region of interest" description="Disordered" evidence="1">
    <location>
        <begin position="100"/>
        <end position="123"/>
    </location>
</feature>
<dbReference type="Pfam" id="PF14009">
    <property type="entry name" value="PADRE"/>
    <property type="match status" value="1"/>
</dbReference>
<evidence type="ECO:0000313" key="2">
    <source>
        <dbReference type="EMBL" id="PKU79005.1"/>
    </source>
</evidence>
<evidence type="ECO:0000313" key="3">
    <source>
        <dbReference type="Proteomes" id="UP000233837"/>
    </source>
</evidence>
<reference evidence="2 3" key="1">
    <citation type="journal article" date="2016" name="Sci. Rep.">
        <title>The Dendrobium catenatum Lindl. genome sequence provides insights into polysaccharide synthase, floral development and adaptive evolution.</title>
        <authorList>
            <person name="Zhang G.Q."/>
            <person name="Xu Q."/>
            <person name="Bian C."/>
            <person name="Tsai W.C."/>
            <person name="Yeh C.M."/>
            <person name="Liu K.W."/>
            <person name="Yoshida K."/>
            <person name="Zhang L.S."/>
            <person name="Chang S.B."/>
            <person name="Chen F."/>
            <person name="Shi Y."/>
            <person name="Su Y.Y."/>
            <person name="Zhang Y.Q."/>
            <person name="Chen L.J."/>
            <person name="Yin Y."/>
            <person name="Lin M."/>
            <person name="Huang H."/>
            <person name="Deng H."/>
            <person name="Wang Z.W."/>
            <person name="Zhu S.L."/>
            <person name="Zhao X."/>
            <person name="Deng C."/>
            <person name="Niu S.C."/>
            <person name="Huang J."/>
            <person name="Wang M."/>
            <person name="Liu G.H."/>
            <person name="Yang H.J."/>
            <person name="Xiao X.J."/>
            <person name="Hsiao Y.Y."/>
            <person name="Wu W.L."/>
            <person name="Chen Y.Y."/>
            <person name="Mitsuda N."/>
            <person name="Ohme-Takagi M."/>
            <person name="Luo Y.B."/>
            <person name="Van de Peer Y."/>
            <person name="Liu Z.J."/>
        </authorList>
    </citation>
    <scope>NUCLEOTIDE SEQUENCE [LARGE SCALE GENOMIC DNA]</scope>
    <source>
        <tissue evidence="2">The whole plant</tissue>
    </source>
</reference>
<reference evidence="2 3" key="2">
    <citation type="journal article" date="2017" name="Nature">
        <title>The Apostasia genome and the evolution of orchids.</title>
        <authorList>
            <person name="Zhang G.Q."/>
            <person name="Liu K.W."/>
            <person name="Li Z."/>
            <person name="Lohaus R."/>
            <person name="Hsiao Y.Y."/>
            <person name="Niu S.C."/>
            <person name="Wang J.Y."/>
            <person name="Lin Y.C."/>
            <person name="Xu Q."/>
            <person name="Chen L.J."/>
            <person name="Yoshida K."/>
            <person name="Fujiwara S."/>
            <person name="Wang Z.W."/>
            <person name="Zhang Y.Q."/>
            <person name="Mitsuda N."/>
            <person name="Wang M."/>
            <person name="Liu G.H."/>
            <person name="Pecoraro L."/>
            <person name="Huang H.X."/>
            <person name="Xiao X.J."/>
            <person name="Lin M."/>
            <person name="Wu X.Y."/>
            <person name="Wu W.L."/>
            <person name="Chen Y.Y."/>
            <person name="Chang S.B."/>
            <person name="Sakamoto S."/>
            <person name="Ohme-Takagi M."/>
            <person name="Yagi M."/>
            <person name="Zeng S.J."/>
            <person name="Shen C.Y."/>
            <person name="Yeh C.M."/>
            <person name="Luo Y.B."/>
            <person name="Tsai W.C."/>
            <person name="Van de Peer Y."/>
            <person name="Liu Z.J."/>
        </authorList>
    </citation>
    <scope>NUCLEOTIDE SEQUENCE [LARGE SCALE GENOMIC DNA]</scope>
    <source>
        <tissue evidence="2">The whole plant</tissue>
    </source>
</reference>
<dbReference type="PANTHER" id="PTHR33052">
    <property type="entry name" value="DUF4228 DOMAIN PROTEIN-RELATED"/>
    <property type="match status" value="1"/>
</dbReference>
<dbReference type="InterPro" id="IPR025322">
    <property type="entry name" value="PADRE_dom"/>
</dbReference>
<accession>A0A2I0WTL7</accession>
<proteinExistence type="predicted"/>
<name>A0A2I0WTL7_9ASPA</name>
<dbReference type="Proteomes" id="UP000233837">
    <property type="component" value="Unassembled WGS sequence"/>
</dbReference>
<keyword evidence="3" id="KW-1185">Reference proteome</keyword>
<evidence type="ECO:0000256" key="1">
    <source>
        <dbReference type="SAM" id="MobiDB-lite"/>
    </source>
</evidence>
<protein>
    <submittedName>
        <fullName evidence="2">Uncharacterized protein</fullName>
    </submittedName>
</protein>